<dbReference type="EMBL" id="CP053085">
    <property type="protein sequence ID" value="QJR36415.1"/>
    <property type="molecule type" value="Genomic_DNA"/>
</dbReference>
<dbReference type="KEGG" id="ggr:HKW67_13335"/>
<evidence type="ECO:0008006" key="3">
    <source>
        <dbReference type="Google" id="ProtNLM"/>
    </source>
</evidence>
<sequence>MPVVNFDALPDDARAWVFGAAAPVVGAAAQSLLGTVDAHLANWRAHGAPLVCAREWRDDRFLVIGVNEAATGATGCSIDGLFHVLRDIESLVGTTLVGGGTVYWRDAAGAVVSAARPAFREAAAAGAVVPETLVFDTTITTVGAYRSGFEKAAADSWHGKLLPVAR</sequence>
<gene>
    <name evidence="1" type="ORF">HKW67_13335</name>
</gene>
<name>A0A6M4IQK0_9BACT</name>
<organism evidence="1 2">
    <name type="scientific">Gemmatimonas groenlandica</name>
    <dbReference type="NCBI Taxonomy" id="2732249"/>
    <lineage>
        <taxon>Bacteria</taxon>
        <taxon>Pseudomonadati</taxon>
        <taxon>Gemmatimonadota</taxon>
        <taxon>Gemmatimonadia</taxon>
        <taxon>Gemmatimonadales</taxon>
        <taxon>Gemmatimonadaceae</taxon>
        <taxon>Gemmatimonas</taxon>
    </lineage>
</organism>
<protein>
    <recommendedName>
        <fullName evidence="3">ABC transporter ATPase</fullName>
    </recommendedName>
</protein>
<proteinExistence type="predicted"/>
<dbReference type="Proteomes" id="UP000500938">
    <property type="component" value="Chromosome"/>
</dbReference>
<reference evidence="1 2" key="1">
    <citation type="submission" date="2020-05" db="EMBL/GenBank/DDBJ databases">
        <title>Complete genome sequence of Gemmatimonas greenlandica TET16.</title>
        <authorList>
            <person name="Zeng Y."/>
        </authorList>
    </citation>
    <scope>NUCLEOTIDE SEQUENCE [LARGE SCALE GENOMIC DNA]</scope>
    <source>
        <strain evidence="1 2">TET16</strain>
    </source>
</reference>
<dbReference type="RefSeq" id="WP_171225847.1">
    <property type="nucleotide sequence ID" value="NZ_CP053085.1"/>
</dbReference>
<evidence type="ECO:0000313" key="2">
    <source>
        <dbReference type="Proteomes" id="UP000500938"/>
    </source>
</evidence>
<keyword evidence="2" id="KW-1185">Reference proteome</keyword>
<evidence type="ECO:0000313" key="1">
    <source>
        <dbReference type="EMBL" id="QJR36415.1"/>
    </source>
</evidence>
<accession>A0A6M4IQK0</accession>
<dbReference type="AlphaFoldDB" id="A0A6M4IQK0"/>